<feature type="compositionally biased region" description="Low complexity" evidence="5">
    <location>
        <begin position="1"/>
        <end position="12"/>
    </location>
</feature>
<reference evidence="7 8" key="1">
    <citation type="submission" date="2019-03" db="EMBL/GenBank/DDBJ databases">
        <title>Genome Sequencing and Assembly of Various Microbes Isolated from Alder Root Nodule.</title>
        <authorList>
            <person name="Swanson E."/>
            <person name="Sevigny J.L."/>
            <person name="Pesce C."/>
            <person name="Davis I."/>
            <person name="Kleiner V."/>
            <person name="Tisa L."/>
        </authorList>
    </citation>
    <scope>NUCLEOTIDE SEQUENCE [LARGE SCALE GENOMIC DNA]</scope>
    <source>
        <strain evidence="7 8">4R-31</strain>
    </source>
</reference>
<dbReference type="Gene3D" id="3.50.50.60">
    <property type="entry name" value="FAD/NAD(P)-binding domain"/>
    <property type="match status" value="2"/>
</dbReference>
<dbReference type="EMBL" id="SPNK01000017">
    <property type="protein sequence ID" value="TFH99020.1"/>
    <property type="molecule type" value="Genomic_DNA"/>
</dbReference>
<keyword evidence="8" id="KW-1185">Reference proteome</keyword>
<dbReference type="RefSeq" id="WP_135010918.1">
    <property type="nucleotide sequence ID" value="NZ_JANLGN010000006.1"/>
</dbReference>
<comment type="similarity">
    <text evidence="4">Belongs to the carotenoid/retinoid oxidoreductase family.</text>
</comment>
<protein>
    <submittedName>
        <fullName evidence="7">Phytoene desaturase</fullName>
    </submittedName>
</protein>
<dbReference type="PANTHER" id="PTHR43734">
    <property type="entry name" value="PHYTOENE DESATURASE"/>
    <property type="match status" value="1"/>
</dbReference>
<evidence type="ECO:0000256" key="1">
    <source>
        <dbReference type="ARBA" id="ARBA00004829"/>
    </source>
</evidence>
<sequence length="551" mass="59634">MTSTNETTSTRTAHGGGGAPRTVVVGGGFAGLATAGLLARDGHRVTLLEQRDTLGGRSGRWSAEGFTFDTGPSWYLMPEVIDRWFRLMGSSAAEQMELRRLDPGYRTFFEQHLDEPPTDVRAGHAEELFEQLDPGSSEALREYLDSGAEVYELAKKHFLYTNFSRPADLARTEVMRNLPRLGGLLSSSMKSYVAARFRDPRQRQILGYPAVFLGASPDTAPAMYHLMSHLDLTDGVQYPVGGFAALVDAMERLVRAAGVEIVTGAAVSGIEVSSARPSPRSLARAARARRRSAGSVTGVTYRVGEPGGVGEVRVPADVVIGAADLHHLQTRLLPERFRAPESRWKRRDPGPSGVLVCLGVRGRLPQLVHHNLLFTADWDDNFGRIADGTPLAEQTSIYVSMTSATDPGTAPEGDENLFILVPSPAVPEWGRGGVRTPDTDEPGSPQVERVADAAIAQLARWADIPDLAERIVVRRTYGPEDFEAQFNAWRGSMLGPGHTLRQSALFRPGVTDPGIAGLYYAGSSVRPGIGVPMCLISSEVVRDAVRGRGDR</sequence>
<dbReference type="NCBIfam" id="TIGR02734">
    <property type="entry name" value="crtI_fam"/>
    <property type="match status" value="1"/>
</dbReference>
<organism evidence="7 8">
    <name type="scientific">Kocuria rhizophila</name>
    <dbReference type="NCBI Taxonomy" id="72000"/>
    <lineage>
        <taxon>Bacteria</taxon>
        <taxon>Bacillati</taxon>
        <taxon>Actinomycetota</taxon>
        <taxon>Actinomycetes</taxon>
        <taxon>Micrococcales</taxon>
        <taxon>Micrococcaceae</taxon>
        <taxon>Kocuria</taxon>
    </lineage>
</organism>
<evidence type="ECO:0000313" key="8">
    <source>
        <dbReference type="Proteomes" id="UP000298017"/>
    </source>
</evidence>
<dbReference type="InterPro" id="IPR014105">
    <property type="entry name" value="Carotenoid/retinoid_OxRdtase"/>
</dbReference>
<dbReference type="Pfam" id="PF01593">
    <property type="entry name" value="Amino_oxidase"/>
    <property type="match status" value="1"/>
</dbReference>
<dbReference type="InterPro" id="IPR002937">
    <property type="entry name" value="Amino_oxidase"/>
</dbReference>
<accession>A0AAX2SBM7</accession>
<dbReference type="InterPro" id="IPR036188">
    <property type="entry name" value="FAD/NAD-bd_sf"/>
</dbReference>
<evidence type="ECO:0000256" key="5">
    <source>
        <dbReference type="SAM" id="MobiDB-lite"/>
    </source>
</evidence>
<keyword evidence="3 4" id="KW-0560">Oxidoreductase</keyword>
<dbReference type="Proteomes" id="UP000298017">
    <property type="component" value="Unassembled WGS sequence"/>
</dbReference>
<comment type="caution">
    <text evidence="7">The sequence shown here is derived from an EMBL/GenBank/DDBJ whole genome shotgun (WGS) entry which is preliminary data.</text>
</comment>
<proteinExistence type="inferred from homology"/>
<dbReference type="GO" id="GO:0016117">
    <property type="term" value="P:carotenoid biosynthetic process"/>
    <property type="evidence" value="ECO:0007669"/>
    <property type="project" value="UniProtKB-KW"/>
</dbReference>
<dbReference type="AlphaFoldDB" id="A0AAX2SBM7"/>
<feature type="domain" description="Amine oxidase" evidence="6">
    <location>
        <begin position="29"/>
        <end position="537"/>
    </location>
</feature>
<feature type="region of interest" description="Disordered" evidence="5">
    <location>
        <begin position="1"/>
        <end position="20"/>
    </location>
</feature>
<dbReference type="PANTHER" id="PTHR43734:SF1">
    <property type="entry name" value="PHYTOENE DESATURASE"/>
    <property type="match status" value="1"/>
</dbReference>
<name>A0AAX2SBM7_KOCRH</name>
<evidence type="ECO:0000256" key="4">
    <source>
        <dbReference type="RuleBase" id="RU362075"/>
    </source>
</evidence>
<keyword evidence="2 4" id="KW-0125">Carotenoid biosynthesis</keyword>
<evidence type="ECO:0000313" key="7">
    <source>
        <dbReference type="EMBL" id="TFH99020.1"/>
    </source>
</evidence>
<dbReference type="GO" id="GO:0016491">
    <property type="term" value="F:oxidoreductase activity"/>
    <property type="evidence" value="ECO:0007669"/>
    <property type="project" value="UniProtKB-KW"/>
</dbReference>
<dbReference type="SUPFAM" id="SSF51905">
    <property type="entry name" value="FAD/NAD(P)-binding domain"/>
    <property type="match status" value="1"/>
</dbReference>
<comment type="pathway">
    <text evidence="1 4">Carotenoid biosynthesis.</text>
</comment>
<gene>
    <name evidence="7" type="primary">crtI</name>
    <name evidence="7" type="ORF">E4P33_11195</name>
</gene>
<evidence type="ECO:0000256" key="3">
    <source>
        <dbReference type="ARBA" id="ARBA00023002"/>
    </source>
</evidence>
<evidence type="ECO:0000259" key="6">
    <source>
        <dbReference type="Pfam" id="PF01593"/>
    </source>
</evidence>
<evidence type="ECO:0000256" key="2">
    <source>
        <dbReference type="ARBA" id="ARBA00022746"/>
    </source>
</evidence>